<protein>
    <submittedName>
        <fullName evidence="3 5">Uncharacterized protein</fullName>
    </submittedName>
</protein>
<keyword evidence="4" id="KW-1185">Reference proteome</keyword>
<sequence length="223" mass="24805">MKAYTVAAAAVLLLAGPLTTALPVPDPAAFEISDLVSTPSSNSSKLSLQSRARPISLPSTPGFSGTSSTLQFDAPVRRDVGNEYPAIDGGSLPPNLNQTLLLTKCERLRAEQRLRKHLVLEPWGSEKCRPMDCRKVDPVECRFCWHVETPREAWEREYKHGDKSVGWWESFRGEYKWGNEGFEGIRKGWVKDFGGGSNNGGRENWGGGPLCVHKPPREMGRRR</sequence>
<evidence type="ECO:0000313" key="5">
    <source>
        <dbReference type="RefSeq" id="XP_033579321.1"/>
    </source>
</evidence>
<dbReference type="GeneID" id="54468737"/>
<keyword evidence="2" id="KW-0732">Signal</keyword>
<evidence type="ECO:0000256" key="1">
    <source>
        <dbReference type="SAM" id="MobiDB-lite"/>
    </source>
</evidence>
<dbReference type="Proteomes" id="UP000504636">
    <property type="component" value="Unplaced"/>
</dbReference>
<gene>
    <name evidence="3 5" type="ORF">BDZ99DRAFT_569046</name>
</gene>
<name>A0A6A6YWS4_9PEZI</name>
<reference evidence="5" key="2">
    <citation type="submission" date="2020-04" db="EMBL/GenBank/DDBJ databases">
        <authorList>
            <consortium name="NCBI Genome Project"/>
        </authorList>
    </citation>
    <scope>NUCLEOTIDE SEQUENCE</scope>
    <source>
        <strain evidence="5">CBS 304.34</strain>
    </source>
</reference>
<dbReference type="OrthoDB" id="10606114at2759"/>
<feature type="region of interest" description="Disordered" evidence="1">
    <location>
        <begin position="198"/>
        <end position="223"/>
    </location>
</feature>
<dbReference type="AlphaFoldDB" id="A0A6A6YWS4"/>
<evidence type="ECO:0000313" key="4">
    <source>
        <dbReference type="Proteomes" id="UP000504636"/>
    </source>
</evidence>
<evidence type="ECO:0000256" key="2">
    <source>
        <dbReference type="SAM" id="SignalP"/>
    </source>
</evidence>
<accession>A0A6A6YWS4</accession>
<dbReference type="EMBL" id="MU003697">
    <property type="protein sequence ID" value="KAF2812357.1"/>
    <property type="molecule type" value="Genomic_DNA"/>
</dbReference>
<organism evidence="3">
    <name type="scientific">Mytilinidion resinicola</name>
    <dbReference type="NCBI Taxonomy" id="574789"/>
    <lineage>
        <taxon>Eukaryota</taxon>
        <taxon>Fungi</taxon>
        <taxon>Dikarya</taxon>
        <taxon>Ascomycota</taxon>
        <taxon>Pezizomycotina</taxon>
        <taxon>Dothideomycetes</taxon>
        <taxon>Pleosporomycetidae</taxon>
        <taxon>Mytilinidiales</taxon>
        <taxon>Mytilinidiaceae</taxon>
        <taxon>Mytilinidion</taxon>
    </lineage>
</organism>
<evidence type="ECO:0000313" key="3">
    <source>
        <dbReference type="EMBL" id="KAF2812357.1"/>
    </source>
</evidence>
<feature type="chain" id="PRO_5044629402" evidence="2">
    <location>
        <begin position="22"/>
        <end position="223"/>
    </location>
</feature>
<feature type="compositionally biased region" description="Gly residues" evidence="1">
    <location>
        <begin position="198"/>
        <end position="209"/>
    </location>
</feature>
<feature type="signal peptide" evidence="2">
    <location>
        <begin position="1"/>
        <end position="21"/>
    </location>
</feature>
<dbReference type="RefSeq" id="XP_033579321.1">
    <property type="nucleotide sequence ID" value="XM_033727844.1"/>
</dbReference>
<reference evidence="3 5" key="1">
    <citation type="journal article" date="2020" name="Stud. Mycol.">
        <title>101 Dothideomycetes genomes: a test case for predicting lifestyles and emergence of pathogens.</title>
        <authorList>
            <person name="Haridas S."/>
            <person name="Albert R."/>
            <person name="Binder M."/>
            <person name="Bloem J."/>
            <person name="Labutti K."/>
            <person name="Salamov A."/>
            <person name="Andreopoulos B."/>
            <person name="Baker S."/>
            <person name="Barry K."/>
            <person name="Bills G."/>
            <person name="Bluhm B."/>
            <person name="Cannon C."/>
            <person name="Castanera R."/>
            <person name="Culley D."/>
            <person name="Daum C."/>
            <person name="Ezra D."/>
            <person name="Gonzalez J."/>
            <person name="Henrissat B."/>
            <person name="Kuo A."/>
            <person name="Liang C."/>
            <person name="Lipzen A."/>
            <person name="Lutzoni F."/>
            <person name="Magnuson J."/>
            <person name="Mondo S."/>
            <person name="Nolan M."/>
            <person name="Ohm R."/>
            <person name="Pangilinan J."/>
            <person name="Park H.-J."/>
            <person name="Ramirez L."/>
            <person name="Alfaro M."/>
            <person name="Sun H."/>
            <person name="Tritt A."/>
            <person name="Yoshinaga Y."/>
            <person name="Zwiers L.-H."/>
            <person name="Turgeon B."/>
            <person name="Goodwin S."/>
            <person name="Spatafora J."/>
            <person name="Crous P."/>
            <person name="Grigoriev I."/>
        </authorList>
    </citation>
    <scope>NUCLEOTIDE SEQUENCE</scope>
    <source>
        <strain evidence="3 5">CBS 304.34</strain>
    </source>
</reference>
<proteinExistence type="predicted"/>
<reference evidence="5" key="3">
    <citation type="submission" date="2025-04" db="UniProtKB">
        <authorList>
            <consortium name="RefSeq"/>
        </authorList>
    </citation>
    <scope>IDENTIFICATION</scope>
    <source>
        <strain evidence="5">CBS 304.34</strain>
    </source>
</reference>